<organism evidence="1 2">
    <name type="scientific">Gibberella nygamai</name>
    <name type="common">Bean root rot disease fungus</name>
    <name type="synonym">Fusarium nygamai</name>
    <dbReference type="NCBI Taxonomy" id="42673"/>
    <lineage>
        <taxon>Eukaryota</taxon>
        <taxon>Fungi</taxon>
        <taxon>Dikarya</taxon>
        <taxon>Ascomycota</taxon>
        <taxon>Pezizomycotina</taxon>
        <taxon>Sordariomycetes</taxon>
        <taxon>Hypocreomycetidae</taxon>
        <taxon>Hypocreales</taxon>
        <taxon>Nectriaceae</taxon>
        <taxon>Fusarium</taxon>
        <taxon>Fusarium fujikuroi species complex</taxon>
    </lineage>
</organism>
<keyword evidence="2" id="KW-1185">Reference proteome</keyword>
<evidence type="ECO:0008006" key="3">
    <source>
        <dbReference type="Google" id="ProtNLM"/>
    </source>
</evidence>
<dbReference type="OrthoDB" id="2157530at2759"/>
<dbReference type="EMBL" id="MTQA01000095">
    <property type="protein sequence ID" value="PNP78937.1"/>
    <property type="molecule type" value="Genomic_DNA"/>
</dbReference>
<dbReference type="STRING" id="42673.A0A2K0W9I9"/>
<comment type="caution">
    <text evidence="1">The sequence shown here is derived from an EMBL/GenBank/DDBJ whole genome shotgun (WGS) entry which is preliminary data.</text>
</comment>
<dbReference type="AlphaFoldDB" id="A0A2K0W9I9"/>
<accession>A0A2K0W9I9</accession>
<gene>
    <name evidence="1" type="ORF">FNYG_07802</name>
</gene>
<name>A0A2K0W9I9_GIBNY</name>
<dbReference type="PANTHER" id="PTHR24148">
    <property type="entry name" value="ANKYRIN REPEAT DOMAIN-CONTAINING PROTEIN 39 HOMOLOG-RELATED"/>
    <property type="match status" value="1"/>
</dbReference>
<evidence type="ECO:0000313" key="1">
    <source>
        <dbReference type="EMBL" id="PNP78937.1"/>
    </source>
</evidence>
<reference evidence="1 2" key="1">
    <citation type="submission" date="2017-06" db="EMBL/GenBank/DDBJ databases">
        <title>Genome of Fusarium nygamai isolate CS10214.</title>
        <authorList>
            <person name="Gardiner D.M."/>
            <person name="Obanor F."/>
            <person name="Kazan K."/>
        </authorList>
    </citation>
    <scope>NUCLEOTIDE SEQUENCE [LARGE SCALE GENOMIC DNA]</scope>
    <source>
        <strain evidence="1 2">CS10214</strain>
    </source>
</reference>
<protein>
    <recommendedName>
        <fullName evidence="3">Heterokaryon incompatibility domain-containing protein</fullName>
    </recommendedName>
</protein>
<evidence type="ECO:0000313" key="2">
    <source>
        <dbReference type="Proteomes" id="UP000236664"/>
    </source>
</evidence>
<dbReference type="InterPro" id="IPR052895">
    <property type="entry name" value="HetReg/Transcr_Mod"/>
</dbReference>
<sequence length="355" mass="40661">MLSSSKTRNIAVLKKFFSRSYFARLWIVQELLLARTITMHCGEISLMLNNESISQLYEQDVEVPSWVKFVGKVKADKGRAPLDLKDLLAATSVCRVTDLRDKIFGLLGLVSNDQASERSPDYDLMVREVYIGVAVYLIQKDHCCDLLQYANPHWLMSCDLDWKNAYGIPSWVPMWDAHMPLQASRDISRHIQHIELDSKNLLIEETGEDCLVAIRILEGWPDDKNSECQKAEGSCKMVHSGSGLLQTRIETVFSFDASSSPLTIRPETPGRLECHEYATTFWDLKDGIELVVRSFAWALSHVYRQRNIHLIRVEGCATLFLAEEVHDSLQYRLINPRNDSFHSKVEEPSTRDRKI</sequence>
<dbReference type="PANTHER" id="PTHR24148:SF73">
    <property type="entry name" value="HET DOMAIN PROTEIN (AFU_ORTHOLOGUE AFUA_8G01020)"/>
    <property type="match status" value="1"/>
</dbReference>
<dbReference type="Proteomes" id="UP000236664">
    <property type="component" value="Unassembled WGS sequence"/>
</dbReference>
<proteinExistence type="predicted"/>